<dbReference type="Pfam" id="PF07654">
    <property type="entry name" value="C1-set"/>
    <property type="match status" value="1"/>
</dbReference>
<proteinExistence type="predicted"/>
<evidence type="ECO:0000313" key="5">
    <source>
        <dbReference type="Proteomes" id="UP000504632"/>
    </source>
</evidence>
<dbReference type="InterPro" id="IPR011162">
    <property type="entry name" value="MHC_I/II-like_Ag-recog"/>
</dbReference>
<accession>A0A6J2UNR8</accession>
<dbReference type="OrthoDB" id="8936120at2759"/>
<dbReference type="AlphaFoldDB" id="A0A6J2UNR8"/>
<dbReference type="PROSITE" id="PS50835">
    <property type="entry name" value="IG_LIKE"/>
    <property type="match status" value="1"/>
</dbReference>
<dbReference type="Gene3D" id="2.60.40.10">
    <property type="entry name" value="Immunoglobulins"/>
    <property type="match status" value="1"/>
</dbReference>
<dbReference type="SUPFAM" id="SSF54452">
    <property type="entry name" value="MHC antigen-recognition domain"/>
    <property type="match status" value="1"/>
</dbReference>
<dbReference type="SMART" id="SM00407">
    <property type="entry name" value="IGc1"/>
    <property type="match status" value="1"/>
</dbReference>
<evidence type="ECO:0000256" key="3">
    <source>
        <dbReference type="SAM" id="Phobius"/>
    </source>
</evidence>
<keyword evidence="1" id="KW-0325">Glycoprotein</keyword>
<dbReference type="InterPro" id="IPR003597">
    <property type="entry name" value="Ig_C1-set"/>
</dbReference>
<dbReference type="PROSITE" id="PS00290">
    <property type="entry name" value="IG_MHC"/>
    <property type="match status" value="1"/>
</dbReference>
<dbReference type="GO" id="GO:0006955">
    <property type="term" value="P:immune response"/>
    <property type="evidence" value="ECO:0007669"/>
    <property type="project" value="TreeGrafter"/>
</dbReference>
<dbReference type="PANTHER" id="PTHR16675">
    <property type="entry name" value="MHC CLASS I-RELATED"/>
    <property type="match status" value="1"/>
</dbReference>
<dbReference type="InterPro" id="IPR003006">
    <property type="entry name" value="Ig/MHC_CS"/>
</dbReference>
<dbReference type="RefSeq" id="XP_030621699.1">
    <property type="nucleotide sequence ID" value="XM_030765839.1"/>
</dbReference>
<evidence type="ECO:0000259" key="4">
    <source>
        <dbReference type="PROSITE" id="PS50835"/>
    </source>
</evidence>
<gene>
    <name evidence="6" type="primary">LOC115805296</name>
</gene>
<sequence length="325" mass="36725">MNHARVQESGYQGKTIKPEKRIRESVLGIPEPSKFILKNIDNAGSHSLYILATYIQGETQFPEFSVVIMLDDVQEQMNSTNEFHVHQRLAGCELLENGISGDMMTWDAFNGVYIGELRFSTQQNNIHMKVEHFGLEGINPIAVKLRYTYVHHPICIQYLKRYLQEQKNRVRRKVKPRLRLLKKTLTGSAGIQVTCLATGFYPRHISLTLLRDGQPVSEDQITGGILLPNGDDTYQMRKSVEVSAEELRVKRNYTCMVTHLSLDNKLDISIDYDPDTSTVSVVSLVLIVLAAIFVLTVVPTAGFIAWWRRRAGTEDNSTADSLSLG</sequence>
<dbReference type="Gene3D" id="3.30.500.10">
    <property type="entry name" value="MHC class I-like antigen recognition-like"/>
    <property type="match status" value="2"/>
</dbReference>
<dbReference type="InterPro" id="IPR013783">
    <property type="entry name" value="Ig-like_fold"/>
</dbReference>
<keyword evidence="3" id="KW-1133">Transmembrane helix</keyword>
<organism evidence="5 6">
    <name type="scientific">Chanos chanos</name>
    <name type="common">Milkfish</name>
    <name type="synonym">Mugil chanos</name>
    <dbReference type="NCBI Taxonomy" id="29144"/>
    <lineage>
        <taxon>Eukaryota</taxon>
        <taxon>Metazoa</taxon>
        <taxon>Chordata</taxon>
        <taxon>Craniata</taxon>
        <taxon>Vertebrata</taxon>
        <taxon>Euteleostomi</taxon>
        <taxon>Actinopterygii</taxon>
        <taxon>Neopterygii</taxon>
        <taxon>Teleostei</taxon>
        <taxon>Ostariophysi</taxon>
        <taxon>Gonorynchiformes</taxon>
        <taxon>Chanidae</taxon>
        <taxon>Chanos</taxon>
    </lineage>
</organism>
<dbReference type="InParanoid" id="A0A6J2UNR8"/>
<dbReference type="GeneID" id="115805296"/>
<dbReference type="GO" id="GO:0009897">
    <property type="term" value="C:external side of plasma membrane"/>
    <property type="evidence" value="ECO:0007669"/>
    <property type="project" value="TreeGrafter"/>
</dbReference>
<dbReference type="InterPro" id="IPR007110">
    <property type="entry name" value="Ig-like_dom"/>
</dbReference>
<feature type="domain" description="Ig-like" evidence="4">
    <location>
        <begin position="176"/>
        <end position="269"/>
    </location>
</feature>
<evidence type="ECO:0000256" key="2">
    <source>
        <dbReference type="ARBA" id="ARBA00023319"/>
    </source>
</evidence>
<reference evidence="6" key="1">
    <citation type="submission" date="2025-08" db="UniProtKB">
        <authorList>
            <consortium name="RefSeq"/>
        </authorList>
    </citation>
    <scope>IDENTIFICATION</scope>
</reference>
<evidence type="ECO:0000313" key="6">
    <source>
        <dbReference type="RefSeq" id="XP_030621699.1"/>
    </source>
</evidence>
<dbReference type="PANTHER" id="PTHR16675:SF191">
    <property type="entry name" value="CLASS I HISTOCOMPATIBILITY ANTIGEN, F10 ALPHA CHAIN-LIKE-RELATED"/>
    <property type="match status" value="1"/>
</dbReference>
<dbReference type="InterPro" id="IPR037055">
    <property type="entry name" value="MHC_I-like_Ag-recog_sf"/>
</dbReference>
<keyword evidence="3" id="KW-0812">Transmembrane</keyword>
<evidence type="ECO:0000256" key="1">
    <source>
        <dbReference type="ARBA" id="ARBA00023180"/>
    </source>
</evidence>
<dbReference type="InterPro" id="IPR036179">
    <property type="entry name" value="Ig-like_dom_sf"/>
</dbReference>
<dbReference type="GO" id="GO:0005615">
    <property type="term" value="C:extracellular space"/>
    <property type="evidence" value="ECO:0007669"/>
    <property type="project" value="TreeGrafter"/>
</dbReference>
<dbReference type="SUPFAM" id="SSF48726">
    <property type="entry name" value="Immunoglobulin"/>
    <property type="match status" value="1"/>
</dbReference>
<keyword evidence="2" id="KW-0393">Immunoglobulin domain</keyword>
<name>A0A6J2UNR8_CHACN</name>
<dbReference type="InterPro" id="IPR050208">
    <property type="entry name" value="MHC_class-I_related"/>
</dbReference>
<feature type="transmembrane region" description="Helical" evidence="3">
    <location>
        <begin position="281"/>
        <end position="307"/>
    </location>
</feature>
<protein>
    <submittedName>
        <fullName evidence="6">Major histocompatibility complex class I-related gene protein-like</fullName>
    </submittedName>
</protein>
<dbReference type="Proteomes" id="UP000504632">
    <property type="component" value="Chromosome 1"/>
</dbReference>
<keyword evidence="3" id="KW-0472">Membrane</keyword>
<keyword evidence="5" id="KW-1185">Reference proteome</keyword>